<accession>A0ABW1EHV7</accession>
<dbReference type="Pfam" id="PF16266">
    <property type="entry name" value="DUF4919"/>
    <property type="match status" value="1"/>
</dbReference>
<dbReference type="Proteomes" id="UP001596091">
    <property type="component" value="Unassembled WGS sequence"/>
</dbReference>
<organism evidence="2 3">
    <name type="scientific">Acidicapsa dinghuensis</name>
    <dbReference type="NCBI Taxonomy" id="2218256"/>
    <lineage>
        <taxon>Bacteria</taxon>
        <taxon>Pseudomonadati</taxon>
        <taxon>Acidobacteriota</taxon>
        <taxon>Terriglobia</taxon>
        <taxon>Terriglobales</taxon>
        <taxon>Acidobacteriaceae</taxon>
        <taxon>Acidicapsa</taxon>
    </lineage>
</organism>
<evidence type="ECO:0000313" key="2">
    <source>
        <dbReference type="EMBL" id="MFC5863387.1"/>
    </source>
</evidence>
<dbReference type="RefSeq" id="WP_263341315.1">
    <property type="nucleotide sequence ID" value="NZ_JAGSYH010000007.1"/>
</dbReference>
<evidence type="ECO:0000313" key="3">
    <source>
        <dbReference type="Proteomes" id="UP001596091"/>
    </source>
</evidence>
<proteinExistence type="predicted"/>
<dbReference type="InterPro" id="IPR032578">
    <property type="entry name" value="DUF4919"/>
</dbReference>
<feature type="signal peptide" evidence="1">
    <location>
        <begin position="1"/>
        <end position="22"/>
    </location>
</feature>
<reference evidence="3" key="1">
    <citation type="journal article" date="2019" name="Int. J. Syst. Evol. Microbiol.">
        <title>The Global Catalogue of Microorganisms (GCM) 10K type strain sequencing project: providing services to taxonomists for standard genome sequencing and annotation.</title>
        <authorList>
            <consortium name="The Broad Institute Genomics Platform"/>
            <consortium name="The Broad Institute Genome Sequencing Center for Infectious Disease"/>
            <person name="Wu L."/>
            <person name="Ma J."/>
        </authorList>
    </citation>
    <scope>NUCLEOTIDE SEQUENCE [LARGE SCALE GENOMIC DNA]</scope>
    <source>
        <strain evidence="3">JCM 4087</strain>
    </source>
</reference>
<comment type="caution">
    <text evidence="2">The sequence shown here is derived from an EMBL/GenBank/DDBJ whole genome shotgun (WGS) entry which is preliminary data.</text>
</comment>
<evidence type="ECO:0000256" key="1">
    <source>
        <dbReference type="SAM" id="SignalP"/>
    </source>
</evidence>
<dbReference type="EMBL" id="JBHSPH010000004">
    <property type="protein sequence ID" value="MFC5863387.1"/>
    <property type="molecule type" value="Genomic_DNA"/>
</dbReference>
<feature type="chain" id="PRO_5045732024" evidence="1">
    <location>
        <begin position="23"/>
        <end position="216"/>
    </location>
</feature>
<keyword evidence="3" id="KW-1185">Reference proteome</keyword>
<name>A0ABW1EHV7_9BACT</name>
<protein>
    <submittedName>
        <fullName evidence="2">DUF4919 domain-containing protein</fullName>
    </submittedName>
</protein>
<sequence>MTIERFTALAVLASILVPAALAADDRAASQAKYAELAAKVRAGDLGVDWKALRVAAAIGEVGDPSQDFLRVKAGYGALNENKFQDALKAAREIEEHNIADVDAHYIAWRSLTELSNQNEAEKERLILAAIFNSITDSGDGKTAKTAWFAATIREEYMYMGSILNVQFVDHRTSMQDGHYYDVVAVKDKDGKELILWFDGDTEMHRQMAAGERAIHK</sequence>
<gene>
    <name evidence="2" type="ORF">ACFPT7_13870</name>
</gene>
<keyword evidence="1" id="KW-0732">Signal</keyword>